<evidence type="ECO:0000256" key="1">
    <source>
        <dbReference type="SAM" id="Phobius"/>
    </source>
</evidence>
<keyword evidence="2" id="KW-0732">Signal</keyword>
<dbReference type="AlphaFoldDB" id="A0AAE0Y8F2"/>
<dbReference type="EMBL" id="JAWDGP010006782">
    <property type="protein sequence ID" value="KAK3735513.1"/>
    <property type="molecule type" value="Genomic_DNA"/>
</dbReference>
<gene>
    <name evidence="3" type="ORF">RRG08_007132</name>
</gene>
<evidence type="ECO:0000313" key="3">
    <source>
        <dbReference type="EMBL" id="KAK3735513.1"/>
    </source>
</evidence>
<evidence type="ECO:0000256" key="2">
    <source>
        <dbReference type="SAM" id="SignalP"/>
    </source>
</evidence>
<evidence type="ECO:0000313" key="4">
    <source>
        <dbReference type="Proteomes" id="UP001283361"/>
    </source>
</evidence>
<keyword evidence="1" id="KW-0812">Transmembrane</keyword>
<proteinExistence type="predicted"/>
<feature type="chain" id="PRO_5042263346" evidence="2">
    <location>
        <begin position="29"/>
        <end position="353"/>
    </location>
</feature>
<reference evidence="3" key="1">
    <citation type="journal article" date="2023" name="G3 (Bethesda)">
        <title>A reference genome for the long-term kleptoplast-retaining sea slug Elysia crispata morphotype clarki.</title>
        <authorList>
            <person name="Eastman K.E."/>
            <person name="Pendleton A.L."/>
            <person name="Shaikh M.A."/>
            <person name="Suttiyut T."/>
            <person name="Ogas R."/>
            <person name="Tomko P."/>
            <person name="Gavelis G."/>
            <person name="Widhalm J.R."/>
            <person name="Wisecaver J.H."/>
        </authorList>
    </citation>
    <scope>NUCLEOTIDE SEQUENCE</scope>
    <source>
        <strain evidence="3">ECLA1</strain>
    </source>
</reference>
<keyword evidence="1" id="KW-1133">Transmembrane helix</keyword>
<comment type="caution">
    <text evidence="3">The sequence shown here is derived from an EMBL/GenBank/DDBJ whole genome shotgun (WGS) entry which is preliminary data.</text>
</comment>
<dbReference type="Proteomes" id="UP001283361">
    <property type="component" value="Unassembled WGS sequence"/>
</dbReference>
<organism evidence="3 4">
    <name type="scientific">Elysia crispata</name>
    <name type="common">lettuce slug</name>
    <dbReference type="NCBI Taxonomy" id="231223"/>
    <lineage>
        <taxon>Eukaryota</taxon>
        <taxon>Metazoa</taxon>
        <taxon>Spiralia</taxon>
        <taxon>Lophotrochozoa</taxon>
        <taxon>Mollusca</taxon>
        <taxon>Gastropoda</taxon>
        <taxon>Heterobranchia</taxon>
        <taxon>Euthyneura</taxon>
        <taxon>Panpulmonata</taxon>
        <taxon>Sacoglossa</taxon>
        <taxon>Placobranchoidea</taxon>
        <taxon>Plakobranchidae</taxon>
        <taxon>Elysia</taxon>
    </lineage>
</organism>
<accession>A0AAE0Y8F2</accession>
<sequence length="353" mass="39056">MGMNIKKAVNKLEIILFFFILKSIVTDGARFCYHGNNISSLGALKNESCLTKKLHIQKALMSDEQQTSEAPLELNQAKGNLGNSFSWSQADKDFVPVCYIFRQISTTIYPSGVKQESVDVIFGCDFGHLCDKKEFDKVLYNATRQNNQLFCCNGDNCNTVEKLPHMAAENQLCYHGTNNGSDNPTAELQSCSKPDVSCARKTTFLPQGNIEDYFCDNGRSCAKHIASGAYRTCTNTTVDNVTQQLCCCNSNQCFVPQWPVHSADDANNTICPIKGPPLQPMGSTIDKPGRKKTSTALITGMVAAIVIMAGFAAGAILVTAYKRRKRRRRDPNVIMQYERLSVSDREIEDAVVL</sequence>
<protein>
    <submittedName>
        <fullName evidence="3">Uncharacterized protein</fullName>
    </submittedName>
</protein>
<feature type="signal peptide" evidence="2">
    <location>
        <begin position="1"/>
        <end position="28"/>
    </location>
</feature>
<keyword evidence="4" id="KW-1185">Reference proteome</keyword>
<feature type="transmembrane region" description="Helical" evidence="1">
    <location>
        <begin position="296"/>
        <end position="321"/>
    </location>
</feature>
<keyword evidence="1" id="KW-0472">Membrane</keyword>
<name>A0AAE0Y8F2_9GAST</name>